<protein>
    <submittedName>
        <fullName evidence="1">Uncharacterized protein</fullName>
    </submittedName>
</protein>
<dbReference type="InterPro" id="IPR029068">
    <property type="entry name" value="Glyas_Bleomycin-R_OHBP_Dase"/>
</dbReference>
<keyword evidence="2" id="KW-1185">Reference proteome</keyword>
<proteinExistence type="predicted"/>
<reference evidence="1 2" key="1">
    <citation type="submission" date="2017-05" db="EMBL/GenBank/DDBJ databases">
        <title>Vagococcus spp. assemblies.</title>
        <authorList>
            <person name="Gulvik C.A."/>
        </authorList>
    </citation>
    <scope>NUCLEOTIDE SEQUENCE [LARGE SCALE GENOMIC DNA]</scope>
    <source>
        <strain evidence="1 2">NCFB 2777</strain>
    </source>
</reference>
<dbReference type="SUPFAM" id="SSF54593">
    <property type="entry name" value="Glyoxalase/Bleomycin resistance protein/Dihydroxybiphenyl dioxygenase"/>
    <property type="match status" value="1"/>
</dbReference>
<evidence type="ECO:0000313" key="1">
    <source>
        <dbReference type="EMBL" id="RST91962.1"/>
    </source>
</evidence>
<gene>
    <name evidence="1" type="ORF">CBF35_13520</name>
</gene>
<evidence type="ECO:0000313" key="2">
    <source>
        <dbReference type="Proteomes" id="UP000287239"/>
    </source>
</evidence>
<dbReference type="AlphaFoldDB" id="A0A429ZE37"/>
<dbReference type="Proteomes" id="UP000287239">
    <property type="component" value="Unassembled WGS sequence"/>
</dbReference>
<sequence length="259" mass="29470">MNEKALRKLNLNRTMPIFDCDYQLFDEALEFYQGLGFSLTYYQKAPYRFASVEKKGIGEFGFYGVKNFQEVGKVGGCYIYVPNIKEVYEELKVNLKAYYGKNPRKGQPRYSRLNQTAEDWRVNITDFSGNSIIIGQVFGDSTKLMTAESTRVKALSSKFEKAYLQGYRFAYSKEDFKAARNTLESAFNRYQQDASQELLFQGRVLQAEVFSALGQKALAQAALEAADTLLLSAPLVEEVGESYQRFLEIQEELAGDFGD</sequence>
<comment type="caution">
    <text evidence="1">The sequence shown here is derived from an EMBL/GenBank/DDBJ whole genome shotgun (WGS) entry which is preliminary data.</text>
</comment>
<organism evidence="1 2">
    <name type="scientific">Vagococcus salmoninarum</name>
    <dbReference type="NCBI Taxonomy" id="2739"/>
    <lineage>
        <taxon>Bacteria</taxon>
        <taxon>Bacillati</taxon>
        <taxon>Bacillota</taxon>
        <taxon>Bacilli</taxon>
        <taxon>Lactobacillales</taxon>
        <taxon>Enterococcaceae</taxon>
        <taxon>Vagococcus</taxon>
    </lineage>
</organism>
<dbReference type="EMBL" id="NGJU01000025">
    <property type="protein sequence ID" value="RST91962.1"/>
    <property type="molecule type" value="Genomic_DNA"/>
</dbReference>
<dbReference type="OrthoDB" id="6624781at2"/>
<dbReference type="GeneID" id="98569363"/>
<name>A0A429ZE37_9ENTE</name>
<dbReference type="Gene3D" id="3.10.180.10">
    <property type="entry name" value="2,3-Dihydroxybiphenyl 1,2-Dioxygenase, domain 1"/>
    <property type="match status" value="1"/>
</dbReference>
<accession>A0A429ZE37</accession>
<dbReference type="RefSeq" id="WP_126782033.1">
    <property type="nucleotide sequence ID" value="NZ_NGJU01000025.1"/>
</dbReference>